<dbReference type="AlphaFoldDB" id="A0A646KM30"/>
<evidence type="ECO:0000313" key="2">
    <source>
        <dbReference type="EMBL" id="MQT03275.1"/>
    </source>
</evidence>
<dbReference type="EMBL" id="VCLA01000167">
    <property type="protein sequence ID" value="MQT03275.1"/>
    <property type="molecule type" value="Genomic_DNA"/>
</dbReference>
<keyword evidence="3" id="KW-1185">Reference proteome</keyword>
<proteinExistence type="predicted"/>
<organism evidence="2 3">
    <name type="scientific">Streptomyces jumonjinensis</name>
    <dbReference type="NCBI Taxonomy" id="1945"/>
    <lineage>
        <taxon>Bacteria</taxon>
        <taxon>Bacillati</taxon>
        <taxon>Actinomycetota</taxon>
        <taxon>Actinomycetes</taxon>
        <taxon>Kitasatosporales</taxon>
        <taxon>Streptomycetaceae</taxon>
        <taxon>Streptomyces</taxon>
    </lineage>
</organism>
<protein>
    <submittedName>
        <fullName evidence="2">Uncharacterized protein</fullName>
    </submittedName>
</protein>
<comment type="caution">
    <text evidence="2">The sequence shown here is derived from an EMBL/GenBank/DDBJ whole genome shotgun (WGS) entry which is preliminary data.</text>
</comment>
<dbReference type="InterPro" id="IPR011024">
    <property type="entry name" value="G_crystallin-like"/>
</dbReference>
<sequence>MNVFRTGRAIAAGMLAVTALTTPAVADSRAAEQPVRDCIVIADSGTATCYDTRSQFNSALDRLTSSRGSRLAELSYLYSDANFQGYQIAFAGTQGCFFRYPEFSNLSTIGWNDIASSARGTARCSAASLYEHAGWSGAWHWYNSSASWLGDFNDRTSSIRFG</sequence>
<name>A0A646KM30_STRJU</name>
<gene>
    <name evidence="2" type="ORF">FF041_24690</name>
</gene>
<evidence type="ECO:0000256" key="1">
    <source>
        <dbReference type="SAM" id="SignalP"/>
    </source>
</evidence>
<reference evidence="2 3" key="1">
    <citation type="submission" date="2019-05" db="EMBL/GenBank/DDBJ databases">
        <title>Comparative genomics and metabolomics analyses of clavulanic acid producing Streptomyces species provides insight into specialized metabolism and evolution of beta-lactam biosynthetic gene clusters.</title>
        <authorList>
            <person name="Moore M.A."/>
            <person name="Cruz-Morales P."/>
            <person name="Barona Gomez F."/>
            <person name="Kapil T."/>
        </authorList>
    </citation>
    <scope>NUCLEOTIDE SEQUENCE [LARGE SCALE GENOMIC DNA]</scope>
    <source>
        <strain evidence="2 3">NRRL 5741</strain>
    </source>
</reference>
<dbReference type="Proteomes" id="UP000419138">
    <property type="component" value="Unassembled WGS sequence"/>
</dbReference>
<keyword evidence="1" id="KW-0732">Signal</keyword>
<dbReference type="RefSeq" id="WP_153524827.1">
    <property type="nucleotide sequence ID" value="NZ_JBEPDZ010000032.1"/>
</dbReference>
<dbReference type="Gene3D" id="2.60.20.10">
    <property type="entry name" value="Crystallins"/>
    <property type="match status" value="1"/>
</dbReference>
<feature type="signal peptide" evidence="1">
    <location>
        <begin position="1"/>
        <end position="26"/>
    </location>
</feature>
<accession>A0A646KM30</accession>
<dbReference type="OrthoDB" id="4260523at2"/>
<dbReference type="SUPFAM" id="SSF49695">
    <property type="entry name" value="gamma-Crystallin-like"/>
    <property type="match status" value="1"/>
</dbReference>
<feature type="chain" id="PRO_5024981400" evidence="1">
    <location>
        <begin position="27"/>
        <end position="162"/>
    </location>
</feature>
<evidence type="ECO:0000313" key="3">
    <source>
        <dbReference type="Proteomes" id="UP000419138"/>
    </source>
</evidence>